<gene>
    <name evidence="1" type="ORF">HGM15179_006822</name>
</gene>
<sequence length="121" mass="13714">QFEIFKWLFQRCKYIAGILLNKPCECHYAECCQLQSWETKGVHSYGDRQPGSQAAFVHKTTPEVQESPAWTLKGQQRGERSLWDCKGAGNSDGTRVLLFPLSEPDAWTVINTFVLSSAIFV</sequence>
<keyword evidence="2" id="KW-1185">Reference proteome</keyword>
<organism evidence="1 2">
    <name type="scientific">Zosterops borbonicus</name>
    <dbReference type="NCBI Taxonomy" id="364589"/>
    <lineage>
        <taxon>Eukaryota</taxon>
        <taxon>Metazoa</taxon>
        <taxon>Chordata</taxon>
        <taxon>Craniata</taxon>
        <taxon>Vertebrata</taxon>
        <taxon>Euteleostomi</taxon>
        <taxon>Archelosauria</taxon>
        <taxon>Archosauria</taxon>
        <taxon>Dinosauria</taxon>
        <taxon>Saurischia</taxon>
        <taxon>Theropoda</taxon>
        <taxon>Coelurosauria</taxon>
        <taxon>Aves</taxon>
        <taxon>Neognathae</taxon>
        <taxon>Neoaves</taxon>
        <taxon>Telluraves</taxon>
        <taxon>Australaves</taxon>
        <taxon>Passeriformes</taxon>
        <taxon>Sylvioidea</taxon>
        <taxon>Zosteropidae</taxon>
        <taxon>Zosterops</taxon>
    </lineage>
</organism>
<feature type="non-terminal residue" evidence="1">
    <location>
        <position position="1"/>
    </location>
</feature>
<dbReference type="Proteomes" id="UP000796761">
    <property type="component" value="Unassembled WGS sequence"/>
</dbReference>
<accession>A0A8K1LNF1</accession>
<protein>
    <submittedName>
        <fullName evidence="1">Uncharacterized protein</fullName>
    </submittedName>
</protein>
<reference evidence="1" key="1">
    <citation type="submission" date="2019-04" db="EMBL/GenBank/DDBJ databases">
        <title>Genome assembly of Zosterops borbonicus 15179.</title>
        <authorList>
            <person name="Leroy T."/>
            <person name="Anselmetti Y."/>
            <person name="Tilak M.-K."/>
            <person name="Nabholz B."/>
        </authorList>
    </citation>
    <scope>NUCLEOTIDE SEQUENCE</scope>
    <source>
        <strain evidence="1">HGM_15179</strain>
        <tissue evidence="1">Muscle</tissue>
    </source>
</reference>
<dbReference type="EMBL" id="SWJQ01000156">
    <property type="protein sequence ID" value="TRZ20237.1"/>
    <property type="molecule type" value="Genomic_DNA"/>
</dbReference>
<evidence type="ECO:0000313" key="1">
    <source>
        <dbReference type="EMBL" id="TRZ20237.1"/>
    </source>
</evidence>
<comment type="caution">
    <text evidence="1">The sequence shown here is derived from an EMBL/GenBank/DDBJ whole genome shotgun (WGS) entry which is preliminary data.</text>
</comment>
<name>A0A8K1LNF1_9PASS</name>
<dbReference type="AlphaFoldDB" id="A0A8K1LNF1"/>
<proteinExistence type="predicted"/>
<evidence type="ECO:0000313" key="2">
    <source>
        <dbReference type="Proteomes" id="UP000796761"/>
    </source>
</evidence>